<accession>A0ABS5VNA7</accession>
<keyword evidence="2" id="KW-1185">Reference proteome</keyword>
<dbReference type="Proteomes" id="UP000772618">
    <property type="component" value="Unassembled WGS sequence"/>
</dbReference>
<protein>
    <submittedName>
        <fullName evidence="1">Mu transposase C-terminal domain-containing protein</fullName>
    </submittedName>
</protein>
<sequence>MKLLDNILYIEWHEAIDSGISKGTLDAARNRKSPSWLFIDDPEDRRSVLIGFEKLKDEYKRKIEARFGNPYEFIAKQPIRKLVKWDDKAEEFFLAYRYDENKKLPIETVKKYTVAANWLNMLKEVNNDKKQIKKLLNLQIEQFYDKVIEIIKAKDILDQLDEVKAKLEVAGASEVGILQNQLAHLKNIYLKEKIDLPTSYRRLVVNQDSALKKYLRDGYASIIDWRFGNKLAAKIKDEVSEAVLLEMLAHHNQYDDVFITMQYNRWAKEHGYKAIDESTVGVWRRKREDEIIMFREGNAALKSKVLRVVKGTRPTAPLYLVESDDNVIDLYFIDAEEENHGKKYTKRYVSIVVTDSFNDYVLGYAYAVAGTLDDGGTIALIHAAYLNAMYYIRSITGSWFLPHEVKTDNWGIATLEPYYRSIANYVKTPVGSKNRGYIENFFGSPHWKRCLKIGANNYTGNNITAKNRGVNDEMVKAFKKERPLIGTEAEAQLENFFHRLRYLPQSNGISKHQQWLEAWNALPDTQKRLMNDEKFLLTFGINHLPKSGELPRLTNRGLDIQIGNQRYSYDILGGTPLEHLNKKVHVYYDPYDLSRVLITDKEQVRLIGVDAQRSPRALHDHVEGSRTYLNALLAEKQNTVNQIAEKSERRKKTLALSGIDAESLLNDGVMVKQLKRDAEQKVLSQLIDGPVNDDDLYDQM</sequence>
<dbReference type="EMBL" id="JAHESD010000010">
    <property type="protein sequence ID" value="MBT1702924.1"/>
    <property type="molecule type" value="Genomic_DNA"/>
</dbReference>
<comment type="caution">
    <text evidence="1">The sequence shown here is derived from an EMBL/GenBank/DDBJ whole genome shotgun (WGS) entry which is preliminary data.</text>
</comment>
<name>A0ABS5VNA7_9BACT</name>
<dbReference type="RefSeq" id="WP_254152894.1">
    <property type="nucleotide sequence ID" value="NZ_JAHESD010000010.1"/>
</dbReference>
<proteinExistence type="predicted"/>
<gene>
    <name evidence="1" type="ORF">KK060_06515</name>
</gene>
<organism evidence="1 2">
    <name type="scientific">Chryseosolibacter indicus</name>
    <dbReference type="NCBI Taxonomy" id="2782351"/>
    <lineage>
        <taxon>Bacteria</taxon>
        <taxon>Pseudomonadati</taxon>
        <taxon>Bacteroidota</taxon>
        <taxon>Cytophagia</taxon>
        <taxon>Cytophagales</taxon>
        <taxon>Chryseotaleaceae</taxon>
        <taxon>Chryseosolibacter</taxon>
    </lineage>
</organism>
<evidence type="ECO:0000313" key="1">
    <source>
        <dbReference type="EMBL" id="MBT1702924.1"/>
    </source>
</evidence>
<evidence type="ECO:0000313" key="2">
    <source>
        <dbReference type="Proteomes" id="UP000772618"/>
    </source>
</evidence>
<reference evidence="1 2" key="1">
    <citation type="submission" date="2021-05" db="EMBL/GenBank/DDBJ databases">
        <title>A Polyphasic approach of four new species of the genus Ohtaekwangia: Ohtaekwangia histidinii sp. nov., Ohtaekwangia cretensis sp. nov., Ohtaekwangia indiensis sp. nov., Ohtaekwangia reichenbachii sp. nov. from diverse environment.</title>
        <authorList>
            <person name="Octaviana S."/>
        </authorList>
    </citation>
    <scope>NUCLEOTIDE SEQUENCE [LARGE SCALE GENOMIC DNA]</scope>
    <source>
        <strain evidence="1 2">PWU20</strain>
    </source>
</reference>